<evidence type="ECO:0000313" key="2">
    <source>
        <dbReference type="Proteomes" id="UP000053660"/>
    </source>
</evidence>
<dbReference type="AlphaFoldDB" id="A0A0B1TTN1"/>
<evidence type="ECO:0000313" key="1">
    <source>
        <dbReference type="EMBL" id="KHJ99162.1"/>
    </source>
</evidence>
<reference evidence="1 2" key="1">
    <citation type="submission" date="2014-03" db="EMBL/GenBank/DDBJ databases">
        <title>Draft genome of the hookworm Oesophagostomum dentatum.</title>
        <authorList>
            <person name="Mitreva M."/>
        </authorList>
    </citation>
    <scope>NUCLEOTIDE SEQUENCE [LARGE SCALE GENOMIC DNA]</scope>
    <source>
        <strain evidence="1 2">OD-Hann</strain>
    </source>
</reference>
<sequence>MFYDGLVALMKRLGTKPSDPYDWETKDQVEKVLKHNSKRAAWEDADEFFKSDPTNIHAPPMTIPTPAIIFKGDRFEDLSVHGYLDCVLAQYIHNVDGGPALAAAPTMLIVFRR</sequence>
<gene>
    <name evidence="1" type="ORF">OESDEN_00848</name>
</gene>
<organism evidence="1 2">
    <name type="scientific">Oesophagostomum dentatum</name>
    <name type="common">Nodular worm</name>
    <dbReference type="NCBI Taxonomy" id="61180"/>
    <lineage>
        <taxon>Eukaryota</taxon>
        <taxon>Metazoa</taxon>
        <taxon>Ecdysozoa</taxon>
        <taxon>Nematoda</taxon>
        <taxon>Chromadorea</taxon>
        <taxon>Rhabditida</taxon>
        <taxon>Rhabditina</taxon>
        <taxon>Rhabditomorpha</taxon>
        <taxon>Strongyloidea</taxon>
        <taxon>Strongylidae</taxon>
        <taxon>Oesophagostomum</taxon>
    </lineage>
</organism>
<dbReference type="OrthoDB" id="5811871at2759"/>
<protein>
    <submittedName>
        <fullName evidence="1">Uncharacterized protein</fullName>
    </submittedName>
</protein>
<proteinExistence type="predicted"/>
<dbReference type="Proteomes" id="UP000053660">
    <property type="component" value="Unassembled WGS sequence"/>
</dbReference>
<name>A0A0B1TTN1_OESDE</name>
<keyword evidence="2" id="KW-1185">Reference proteome</keyword>
<dbReference type="EMBL" id="KN549239">
    <property type="protein sequence ID" value="KHJ99162.1"/>
    <property type="molecule type" value="Genomic_DNA"/>
</dbReference>
<accession>A0A0B1TTN1</accession>